<comment type="function">
    <text evidence="6">The production of the second messenger molecules diacylglycerol (DAG) and inositol 1,4,5-trisphosphate (IP3) is mediated by activated phosphatidylinositol-specific phospholipase C enzymes.</text>
</comment>
<evidence type="ECO:0000256" key="1">
    <source>
        <dbReference type="ARBA" id="ARBA00001195"/>
    </source>
</evidence>
<evidence type="ECO:0000256" key="4">
    <source>
        <dbReference type="ARBA" id="ARBA00023098"/>
    </source>
</evidence>
<keyword evidence="3 7" id="KW-0442">Lipid degradation</keyword>
<keyword evidence="5" id="KW-0807">Transducer</keyword>
<dbReference type="SUPFAM" id="SSF51695">
    <property type="entry name" value="PLC-like phosphodiesterases"/>
    <property type="match status" value="1"/>
</dbReference>
<evidence type="ECO:0000256" key="2">
    <source>
        <dbReference type="ARBA" id="ARBA00022801"/>
    </source>
</evidence>
<evidence type="ECO:0000313" key="10">
    <source>
        <dbReference type="Proteomes" id="UP000639643"/>
    </source>
</evidence>
<accession>A0A8H6N9Z3</accession>
<dbReference type="PANTHER" id="PTHR10336">
    <property type="entry name" value="PHOSPHOINOSITIDE-SPECIFIC PHOSPHOLIPASE C FAMILY PROTEIN"/>
    <property type="match status" value="1"/>
</dbReference>
<dbReference type="Proteomes" id="UP000639643">
    <property type="component" value="Unassembled WGS sequence"/>
</dbReference>
<dbReference type="GO" id="GO:0048015">
    <property type="term" value="P:phosphatidylinositol-mediated signaling"/>
    <property type="evidence" value="ECO:0007669"/>
    <property type="project" value="TreeGrafter"/>
</dbReference>
<feature type="domain" description="PI-PLC Y-box" evidence="8">
    <location>
        <begin position="332"/>
        <end position="445"/>
    </location>
</feature>
<dbReference type="InterPro" id="IPR000909">
    <property type="entry name" value="PLipase_C_PInositol-sp_X_dom"/>
</dbReference>
<dbReference type="GO" id="GO:0016042">
    <property type="term" value="P:lipid catabolic process"/>
    <property type="evidence" value="ECO:0007669"/>
    <property type="project" value="UniProtKB-KW"/>
</dbReference>
<dbReference type="EMBL" id="WIGM01000422">
    <property type="protein sequence ID" value="KAF6825679.1"/>
    <property type="molecule type" value="Genomic_DNA"/>
</dbReference>
<evidence type="ECO:0000256" key="5">
    <source>
        <dbReference type="ARBA" id="ARBA00023224"/>
    </source>
</evidence>
<sequence length="572" mass="65225">MAPTYNGDHYRLQTERVVTPRIDFTDVDGASAPYSDWPNDIHTVFPSPPAFDSSLAIQKHLKNVFNDMKSLQFSIPRSSSVTREKLGAFLDSVQGETDVWQLLPTSKERYTWPEFFEFWCKTYGLEATRPLHPEYKDLSRPLSNYFINTSHNTYLVGNQLASASDPEAYKAVLRGGCRCVEIDVWDGDTPTETIQEHHRSPIPSRNPFSYPKDEPIVTHGWTLTAPCGFREVCQAIGESAFETNDLPIIVSLEVHASIEQQNMMVSIMKEEWGEMLVDKSVEGIDPRFRLPKLEEVRRKILIKVKKARRTVELPRSTASPSVFHDNDIATALSNLGIFTFSEQFNSFETPAAKNPAHVFSLSESTIFRLHVTKAREMFVHNKNYFMRAYPDGARVDSSNPDPSQFWRKGIQMVALNWQYLDEGRMLNEAMFRNEQGWVLKPPGYRGTDWQTESELDAAPQGSFDLTVTIIAGQRVWAPDGDGAYGRGRSLRVFVKCELHVEIGPATTNTATEDDFKLKTGTRKTDHPEWDGGARLKFPRVSRVLEELAFIRWEGLFWFTSIVFSPPSRKRPH</sequence>
<dbReference type="PANTHER" id="PTHR10336:SF82">
    <property type="entry name" value="PHOSPHOINOSITIDE PHOSPHOLIPASE C"/>
    <property type="match status" value="1"/>
</dbReference>
<dbReference type="SMART" id="SM00148">
    <property type="entry name" value="PLCXc"/>
    <property type="match status" value="1"/>
</dbReference>
<dbReference type="InterPro" id="IPR017946">
    <property type="entry name" value="PLC-like_Pdiesterase_TIM-brl"/>
</dbReference>
<dbReference type="EC" id="3.1.4.11" evidence="7"/>
<dbReference type="PROSITE" id="PS50007">
    <property type="entry name" value="PIPLC_X_DOMAIN"/>
    <property type="match status" value="1"/>
</dbReference>
<evidence type="ECO:0000256" key="7">
    <source>
        <dbReference type="RuleBase" id="RU361133"/>
    </source>
</evidence>
<comment type="caution">
    <text evidence="9">The sequence shown here is derived from an EMBL/GenBank/DDBJ whole genome shotgun (WGS) entry which is preliminary data.</text>
</comment>
<dbReference type="SMART" id="SM00149">
    <property type="entry name" value="PLCYc"/>
    <property type="match status" value="1"/>
</dbReference>
<dbReference type="AlphaFoldDB" id="A0A8H6N9Z3"/>
<evidence type="ECO:0000256" key="3">
    <source>
        <dbReference type="ARBA" id="ARBA00022963"/>
    </source>
</evidence>
<dbReference type="Pfam" id="PF00387">
    <property type="entry name" value="PI-PLC-Y"/>
    <property type="match status" value="1"/>
</dbReference>
<keyword evidence="4 7" id="KW-0443">Lipid metabolism</keyword>
<proteinExistence type="predicted"/>
<keyword evidence="10" id="KW-1185">Reference proteome</keyword>
<dbReference type="Pfam" id="PF00388">
    <property type="entry name" value="PI-PLC-X"/>
    <property type="match status" value="1"/>
</dbReference>
<dbReference type="Gene3D" id="3.20.20.190">
    <property type="entry name" value="Phosphatidylinositol (PI) phosphodiesterase"/>
    <property type="match status" value="1"/>
</dbReference>
<dbReference type="OrthoDB" id="269822at2759"/>
<dbReference type="PROSITE" id="PS50008">
    <property type="entry name" value="PIPLC_Y_DOMAIN"/>
    <property type="match status" value="1"/>
</dbReference>
<dbReference type="GO" id="GO:0051209">
    <property type="term" value="P:release of sequestered calcium ion into cytosol"/>
    <property type="evidence" value="ECO:0007669"/>
    <property type="project" value="TreeGrafter"/>
</dbReference>
<evidence type="ECO:0000313" key="9">
    <source>
        <dbReference type="EMBL" id="KAF6825679.1"/>
    </source>
</evidence>
<keyword evidence="2 7" id="KW-0378">Hydrolase</keyword>
<dbReference type="InterPro" id="IPR001711">
    <property type="entry name" value="PLipase_C_Pinositol-sp_Y"/>
</dbReference>
<dbReference type="PRINTS" id="PR00390">
    <property type="entry name" value="PHPHLIPASEC"/>
</dbReference>
<evidence type="ECO:0000256" key="6">
    <source>
        <dbReference type="ARBA" id="ARBA00059664"/>
    </source>
</evidence>
<reference evidence="9" key="1">
    <citation type="journal article" date="2020" name="Phytopathology">
        <title>Genome Sequence Resources of Colletotrichum truncatum, C. plurivorum, C. musicola, and C. sojae: Four Species Pathogenic to Soybean (Glycine max).</title>
        <authorList>
            <person name="Rogerio F."/>
            <person name="Boufleur T.R."/>
            <person name="Ciampi-Guillardi M."/>
            <person name="Sukno S.A."/>
            <person name="Thon M.R."/>
            <person name="Massola Junior N.S."/>
            <person name="Baroncelli R."/>
        </authorList>
    </citation>
    <scope>NUCLEOTIDE SEQUENCE</scope>
    <source>
        <strain evidence="9">LFN0074</strain>
    </source>
</reference>
<dbReference type="GO" id="GO:0004435">
    <property type="term" value="F:phosphatidylinositol-4,5-bisphosphate phospholipase C activity"/>
    <property type="evidence" value="ECO:0007669"/>
    <property type="project" value="UniProtKB-EC"/>
</dbReference>
<protein>
    <recommendedName>
        <fullName evidence="7">Phosphoinositide phospholipase C</fullName>
        <ecNumber evidence="7">3.1.4.11</ecNumber>
    </recommendedName>
</protein>
<dbReference type="CDD" id="cd08598">
    <property type="entry name" value="PI-PLC1c_yeast"/>
    <property type="match status" value="1"/>
</dbReference>
<comment type="catalytic activity">
    <reaction evidence="1 7">
        <text>a 1,2-diacyl-sn-glycero-3-phospho-(1D-myo-inositol-4,5-bisphosphate) + H2O = 1D-myo-inositol 1,4,5-trisphosphate + a 1,2-diacyl-sn-glycerol + H(+)</text>
        <dbReference type="Rhea" id="RHEA:33179"/>
        <dbReference type="ChEBI" id="CHEBI:15377"/>
        <dbReference type="ChEBI" id="CHEBI:15378"/>
        <dbReference type="ChEBI" id="CHEBI:17815"/>
        <dbReference type="ChEBI" id="CHEBI:58456"/>
        <dbReference type="ChEBI" id="CHEBI:203600"/>
        <dbReference type="EC" id="3.1.4.11"/>
    </reaction>
</comment>
<dbReference type="FunFam" id="3.20.20.190:FF:000039">
    <property type="entry name" value="Phosphoinositide phospholipase C"/>
    <property type="match status" value="1"/>
</dbReference>
<dbReference type="InterPro" id="IPR001192">
    <property type="entry name" value="PI-PLC_fam"/>
</dbReference>
<gene>
    <name evidence="9" type="ORF">CMUS01_09732</name>
</gene>
<evidence type="ECO:0000259" key="8">
    <source>
        <dbReference type="PROSITE" id="PS50008"/>
    </source>
</evidence>
<organism evidence="9 10">
    <name type="scientific">Colletotrichum musicola</name>
    <dbReference type="NCBI Taxonomy" id="2175873"/>
    <lineage>
        <taxon>Eukaryota</taxon>
        <taxon>Fungi</taxon>
        <taxon>Dikarya</taxon>
        <taxon>Ascomycota</taxon>
        <taxon>Pezizomycotina</taxon>
        <taxon>Sordariomycetes</taxon>
        <taxon>Hypocreomycetidae</taxon>
        <taxon>Glomerellales</taxon>
        <taxon>Glomerellaceae</taxon>
        <taxon>Colletotrichum</taxon>
        <taxon>Colletotrichum orchidearum species complex</taxon>
    </lineage>
</organism>
<name>A0A8H6N9Z3_9PEZI</name>